<dbReference type="InterPro" id="IPR036278">
    <property type="entry name" value="Sialidase_sf"/>
</dbReference>
<evidence type="ECO:0000313" key="3">
    <source>
        <dbReference type="Proteomes" id="UP000315003"/>
    </source>
</evidence>
<organism evidence="2 3">
    <name type="scientific">Stieleria bergensis</name>
    <dbReference type="NCBI Taxonomy" id="2528025"/>
    <lineage>
        <taxon>Bacteria</taxon>
        <taxon>Pseudomonadati</taxon>
        <taxon>Planctomycetota</taxon>
        <taxon>Planctomycetia</taxon>
        <taxon>Pirellulales</taxon>
        <taxon>Pirellulaceae</taxon>
        <taxon>Stieleria</taxon>
    </lineage>
</organism>
<dbReference type="AlphaFoldDB" id="A0A517T2N2"/>
<dbReference type="EMBL" id="CP036272">
    <property type="protein sequence ID" value="QDT62634.1"/>
    <property type="molecule type" value="Genomic_DNA"/>
</dbReference>
<sequence length="413" mass="46407" precursor="true">MNRVFALSLFCFFVSGNALQAQVIKPPFSTETTVATEGFDGKFCWVHARAGLMPGSDPTVVMTLQKLQLSGSDVFYALNEMRSSDNGASWTTPKKLASFARVPYEFDGNKGLEITVCDFSPKWHQKTGTLLGTGQTVVYENNRVRHVRPRATAYAVYAPKATAWTAWRTIEMPDEPKFKSAGAGSVQRLDLPNGDILLPIYFKEMGKAQYATTVMRCTFDGQTMRYREHGDELTIPVKRGLYEPSIAEHGGRYFLTMRNDDHGYVSVSDVGDPLRFSTPKKWTLDDGSELGNYNTQQHWVHHHQHGLWLVYARKGAGNDHVFRHRAPLFIAKVDPEALQIIRSTEQVLVPERGARLGNFGITNISDNETWVTAAEWMQGPGPNHSDPKPLVARGANNRIWVAKLKWFTPRSSR</sequence>
<accession>A0A517T2N2</accession>
<evidence type="ECO:0000313" key="2">
    <source>
        <dbReference type="EMBL" id="QDT62634.1"/>
    </source>
</evidence>
<gene>
    <name evidence="2" type="ORF">SV7mr_51840</name>
</gene>
<dbReference type="CDD" id="cd15482">
    <property type="entry name" value="Sialidase_non-viral"/>
    <property type="match status" value="1"/>
</dbReference>
<keyword evidence="1" id="KW-0732">Signal</keyword>
<name>A0A517T2N2_9BACT</name>
<proteinExistence type="predicted"/>
<evidence type="ECO:0008006" key="4">
    <source>
        <dbReference type="Google" id="ProtNLM"/>
    </source>
</evidence>
<dbReference type="SUPFAM" id="SSF50939">
    <property type="entry name" value="Sialidases"/>
    <property type="match status" value="1"/>
</dbReference>
<feature type="chain" id="PRO_5022231909" description="Sialidase domain-containing protein" evidence="1">
    <location>
        <begin position="21"/>
        <end position="413"/>
    </location>
</feature>
<evidence type="ECO:0000256" key="1">
    <source>
        <dbReference type="SAM" id="SignalP"/>
    </source>
</evidence>
<dbReference type="RefSeq" id="WP_419187873.1">
    <property type="nucleotide sequence ID" value="NZ_CP036272.1"/>
</dbReference>
<reference evidence="2 3" key="1">
    <citation type="submission" date="2019-02" db="EMBL/GenBank/DDBJ databases">
        <title>Deep-cultivation of Planctomycetes and their phenomic and genomic characterization uncovers novel biology.</title>
        <authorList>
            <person name="Wiegand S."/>
            <person name="Jogler M."/>
            <person name="Boedeker C."/>
            <person name="Pinto D."/>
            <person name="Vollmers J."/>
            <person name="Rivas-Marin E."/>
            <person name="Kohn T."/>
            <person name="Peeters S.H."/>
            <person name="Heuer A."/>
            <person name="Rast P."/>
            <person name="Oberbeckmann S."/>
            <person name="Bunk B."/>
            <person name="Jeske O."/>
            <person name="Meyerdierks A."/>
            <person name="Storesund J.E."/>
            <person name="Kallscheuer N."/>
            <person name="Luecker S."/>
            <person name="Lage O.M."/>
            <person name="Pohl T."/>
            <person name="Merkel B.J."/>
            <person name="Hornburger P."/>
            <person name="Mueller R.-W."/>
            <person name="Bruemmer F."/>
            <person name="Labrenz M."/>
            <person name="Spormann A.M."/>
            <person name="Op den Camp H."/>
            <person name="Overmann J."/>
            <person name="Amann R."/>
            <person name="Jetten M.S.M."/>
            <person name="Mascher T."/>
            <person name="Medema M.H."/>
            <person name="Devos D.P."/>
            <person name="Kaster A.-K."/>
            <person name="Ovreas L."/>
            <person name="Rohde M."/>
            <person name="Galperin M.Y."/>
            <person name="Jogler C."/>
        </authorList>
    </citation>
    <scope>NUCLEOTIDE SEQUENCE [LARGE SCALE GENOMIC DNA]</scope>
    <source>
        <strain evidence="2 3">SV_7m_r</strain>
    </source>
</reference>
<keyword evidence="3" id="KW-1185">Reference proteome</keyword>
<dbReference type="Proteomes" id="UP000315003">
    <property type="component" value="Chromosome"/>
</dbReference>
<protein>
    <recommendedName>
        <fullName evidence="4">Sialidase domain-containing protein</fullName>
    </recommendedName>
</protein>
<dbReference type="Gene3D" id="2.120.10.10">
    <property type="match status" value="1"/>
</dbReference>
<feature type="signal peptide" evidence="1">
    <location>
        <begin position="1"/>
        <end position="20"/>
    </location>
</feature>